<evidence type="ECO:0000256" key="2">
    <source>
        <dbReference type="ARBA" id="ARBA00007193"/>
    </source>
</evidence>
<evidence type="ECO:0000256" key="12">
    <source>
        <dbReference type="RuleBase" id="RU000679"/>
    </source>
</evidence>
<keyword evidence="10 12" id="KW-0739">Sodium transport</keyword>
<proteinExistence type="inferred from homology"/>
<dbReference type="AlphaFoldDB" id="B4MUB0"/>
<keyword evidence="3 12" id="KW-0813">Transport</keyword>
<evidence type="ECO:0000256" key="11">
    <source>
        <dbReference type="ARBA" id="ARBA00023303"/>
    </source>
</evidence>
<evidence type="ECO:0000313" key="14">
    <source>
        <dbReference type="EMBL" id="EDW76036.1"/>
    </source>
</evidence>
<comment type="subcellular location">
    <subcellularLocation>
        <location evidence="1">Membrane</location>
        <topology evidence="1">Multi-pass membrane protein</topology>
    </subcellularLocation>
</comment>
<dbReference type="PANTHER" id="PTHR11690:SF179">
    <property type="entry name" value="PICKPOCKET 10"/>
    <property type="match status" value="1"/>
</dbReference>
<dbReference type="GO" id="GO:0015280">
    <property type="term" value="F:ligand-gated sodium channel activity"/>
    <property type="evidence" value="ECO:0007669"/>
    <property type="project" value="TreeGrafter"/>
</dbReference>
<keyword evidence="9 13" id="KW-0472">Membrane</keyword>
<dbReference type="PhylomeDB" id="B4MUB0"/>
<keyword evidence="8 12" id="KW-0406">Ion transport</keyword>
<protein>
    <submittedName>
        <fullName evidence="14">Uncharacterized protein</fullName>
    </submittedName>
</protein>
<keyword evidence="11 12" id="KW-0407">Ion channel</keyword>
<dbReference type="STRING" id="7260.B4MUB0"/>
<evidence type="ECO:0000256" key="4">
    <source>
        <dbReference type="ARBA" id="ARBA00022461"/>
    </source>
</evidence>
<evidence type="ECO:0000256" key="7">
    <source>
        <dbReference type="ARBA" id="ARBA00023053"/>
    </source>
</evidence>
<gene>
    <name evidence="14" type="primary">Dwil\GK14883</name>
    <name evidence="14" type="ORF">Dwil_GK14883</name>
</gene>
<sequence>MAKFNWRGPKIILDYIKLYFNNCCIHGFRYIVKPMLIVFERSLWCALLVVSIYFCINVCLSSVDRYYTKSTHIGLERNYHFWNTTLPSLTVCPMQRLNDSLFSSYCRANGIKGQDKTEFWNFMENLANSTYTNFQNIPGSDNIDSILMNLGIKPEQYMELIYNLTFDSTYEPVEKLRTRSIDGQVNIHVRQVLTEYGLCYLGNSKLGKEYSSRYLIFGSYPEYNKYEHSRTLLEVQLGSFFEKDVSFTLLGFTSIAIDSYIHSAFEVMKVDNNFGYTDEGVVYDPESEEITAEENLETETSIRQRKCRFHHESNLTHFPIYTRNICQQECRINLAYRICKCIPHFYPNRISKPKTVCDYKTLKACFPKHSSFFLKLYEEHGKHEKPATCYCEQNCLDAVVTTKSALPMIGSKQLLGSIGSAISMKTWPQNRLKRQVIFSFSDLLVSIGGTAGLFLGFSVLGLVEFIYFFTMRLIWHIVGYKI</sequence>
<dbReference type="eggNOG" id="KOG4294">
    <property type="taxonomic scope" value="Eukaryota"/>
</dbReference>
<dbReference type="InParanoid" id="B4MUB0"/>
<keyword evidence="6 13" id="KW-1133">Transmembrane helix</keyword>
<evidence type="ECO:0000256" key="9">
    <source>
        <dbReference type="ARBA" id="ARBA00023136"/>
    </source>
</evidence>
<accession>B4MUB0</accession>
<feature type="transmembrane region" description="Helical" evidence="13">
    <location>
        <begin position="443"/>
        <end position="469"/>
    </location>
</feature>
<dbReference type="HOGENOM" id="CLU_024950_2_1_1"/>
<evidence type="ECO:0000256" key="6">
    <source>
        <dbReference type="ARBA" id="ARBA00022989"/>
    </source>
</evidence>
<dbReference type="InterPro" id="IPR001873">
    <property type="entry name" value="ENaC"/>
</dbReference>
<dbReference type="Proteomes" id="UP000007798">
    <property type="component" value="Unassembled WGS sequence"/>
</dbReference>
<keyword evidence="5 12" id="KW-0812">Transmembrane</keyword>
<dbReference type="Gene3D" id="1.10.287.820">
    <property type="entry name" value="Acid-sensing ion channel domain"/>
    <property type="match status" value="1"/>
</dbReference>
<dbReference type="EMBL" id="CH963857">
    <property type="protein sequence ID" value="EDW76036.1"/>
    <property type="molecule type" value="Genomic_DNA"/>
</dbReference>
<evidence type="ECO:0000256" key="3">
    <source>
        <dbReference type="ARBA" id="ARBA00022448"/>
    </source>
</evidence>
<evidence type="ECO:0000256" key="10">
    <source>
        <dbReference type="ARBA" id="ARBA00023201"/>
    </source>
</evidence>
<dbReference type="GO" id="GO:0005886">
    <property type="term" value="C:plasma membrane"/>
    <property type="evidence" value="ECO:0007669"/>
    <property type="project" value="TreeGrafter"/>
</dbReference>
<keyword evidence="15" id="KW-1185">Reference proteome</keyword>
<keyword evidence="4 12" id="KW-0894">Sodium channel</keyword>
<name>B4MUB0_DROWI</name>
<evidence type="ECO:0000256" key="13">
    <source>
        <dbReference type="SAM" id="Phobius"/>
    </source>
</evidence>
<evidence type="ECO:0000313" key="15">
    <source>
        <dbReference type="Proteomes" id="UP000007798"/>
    </source>
</evidence>
<evidence type="ECO:0000256" key="1">
    <source>
        <dbReference type="ARBA" id="ARBA00004141"/>
    </source>
</evidence>
<dbReference type="FunCoup" id="B4MUB0">
    <property type="interactions" value="2"/>
</dbReference>
<comment type="similarity">
    <text evidence="2 12">Belongs to the amiloride-sensitive sodium channel (TC 1.A.6) family.</text>
</comment>
<reference evidence="14 15" key="1">
    <citation type="journal article" date="2007" name="Nature">
        <title>Evolution of genes and genomes on the Drosophila phylogeny.</title>
        <authorList>
            <consortium name="Drosophila 12 Genomes Consortium"/>
            <person name="Clark A.G."/>
            <person name="Eisen M.B."/>
            <person name="Smith D.R."/>
            <person name="Bergman C.M."/>
            <person name="Oliver B."/>
            <person name="Markow T.A."/>
            <person name="Kaufman T.C."/>
            <person name="Kellis M."/>
            <person name="Gelbart W."/>
            <person name="Iyer V.N."/>
            <person name="Pollard D.A."/>
            <person name="Sackton T.B."/>
            <person name="Larracuente A.M."/>
            <person name="Singh N.D."/>
            <person name="Abad J.P."/>
            <person name="Abt D.N."/>
            <person name="Adryan B."/>
            <person name="Aguade M."/>
            <person name="Akashi H."/>
            <person name="Anderson W.W."/>
            <person name="Aquadro C.F."/>
            <person name="Ardell D.H."/>
            <person name="Arguello R."/>
            <person name="Artieri C.G."/>
            <person name="Barbash D.A."/>
            <person name="Barker D."/>
            <person name="Barsanti P."/>
            <person name="Batterham P."/>
            <person name="Batzoglou S."/>
            <person name="Begun D."/>
            <person name="Bhutkar A."/>
            <person name="Blanco E."/>
            <person name="Bosak S.A."/>
            <person name="Bradley R.K."/>
            <person name="Brand A.D."/>
            <person name="Brent M.R."/>
            <person name="Brooks A.N."/>
            <person name="Brown R.H."/>
            <person name="Butlin R.K."/>
            <person name="Caggese C."/>
            <person name="Calvi B.R."/>
            <person name="Bernardo de Carvalho A."/>
            <person name="Caspi A."/>
            <person name="Castrezana S."/>
            <person name="Celniker S.E."/>
            <person name="Chang J.L."/>
            <person name="Chapple C."/>
            <person name="Chatterji S."/>
            <person name="Chinwalla A."/>
            <person name="Civetta A."/>
            <person name="Clifton S.W."/>
            <person name="Comeron J.M."/>
            <person name="Costello J.C."/>
            <person name="Coyne J.A."/>
            <person name="Daub J."/>
            <person name="David R.G."/>
            <person name="Delcher A.L."/>
            <person name="Delehaunty K."/>
            <person name="Do C.B."/>
            <person name="Ebling H."/>
            <person name="Edwards K."/>
            <person name="Eickbush T."/>
            <person name="Evans J.D."/>
            <person name="Filipski A."/>
            <person name="Findeiss S."/>
            <person name="Freyhult E."/>
            <person name="Fulton L."/>
            <person name="Fulton R."/>
            <person name="Garcia A.C."/>
            <person name="Gardiner A."/>
            <person name="Garfield D.A."/>
            <person name="Garvin B.E."/>
            <person name="Gibson G."/>
            <person name="Gilbert D."/>
            <person name="Gnerre S."/>
            <person name="Godfrey J."/>
            <person name="Good R."/>
            <person name="Gotea V."/>
            <person name="Gravely B."/>
            <person name="Greenberg A.J."/>
            <person name="Griffiths-Jones S."/>
            <person name="Gross S."/>
            <person name="Guigo R."/>
            <person name="Gustafson E.A."/>
            <person name="Haerty W."/>
            <person name="Hahn M.W."/>
            <person name="Halligan D.L."/>
            <person name="Halpern A.L."/>
            <person name="Halter G.M."/>
            <person name="Han M.V."/>
            <person name="Heger A."/>
            <person name="Hillier L."/>
            <person name="Hinrichs A.S."/>
            <person name="Holmes I."/>
            <person name="Hoskins R.A."/>
            <person name="Hubisz M.J."/>
            <person name="Hultmark D."/>
            <person name="Huntley M.A."/>
            <person name="Jaffe D.B."/>
            <person name="Jagadeeshan S."/>
            <person name="Jeck W.R."/>
            <person name="Johnson J."/>
            <person name="Jones C.D."/>
            <person name="Jordan W.C."/>
            <person name="Karpen G.H."/>
            <person name="Kataoka E."/>
            <person name="Keightley P.D."/>
            <person name="Kheradpour P."/>
            <person name="Kirkness E.F."/>
            <person name="Koerich L.B."/>
            <person name="Kristiansen K."/>
            <person name="Kudrna D."/>
            <person name="Kulathinal R.J."/>
            <person name="Kumar S."/>
            <person name="Kwok R."/>
            <person name="Lander E."/>
            <person name="Langley C.H."/>
            <person name="Lapoint R."/>
            <person name="Lazzaro B.P."/>
            <person name="Lee S.J."/>
            <person name="Levesque L."/>
            <person name="Li R."/>
            <person name="Lin C.F."/>
            <person name="Lin M.F."/>
            <person name="Lindblad-Toh K."/>
            <person name="Llopart A."/>
            <person name="Long M."/>
            <person name="Low L."/>
            <person name="Lozovsky E."/>
            <person name="Lu J."/>
            <person name="Luo M."/>
            <person name="Machado C.A."/>
            <person name="Makalowski W."/>
            <person name="Marzo M."/>
            <person name="Matsuda M."/>
            <person name="Matzkin L."/>
            <person name="McAllister B."/>
            <person name="McBride C.S."/>
            <person name="McKernan B."/>
            <person name="McKernan K."/>
            <person name="Mendez-Lago M."/>
            <person name="Minx P."/>
            <person name="Mollenhauer M.U."/>
            <person name="Montooth K."/>
            <person name="Mount S.M."/>
            <person name="Mu X."/>
            <person name="Myers E."/>
            <person name="Negre B."/>
            <person name="Newfeld S."/>
            <person name="Nielsen R."/>
            <person name="Noor M.A."/>
            <person name="O'Grady P."/>
            <person name="Pachter L."/>
            <person name="Papaceit M."/>
            <person name="Parisi M.J."/>
            <person name="Parisi M."/>
            <person name="Parts L."/>
            <person name="Pedersen J.S."/>
            <person name="Pesole G."/>
            <person name="Phillippy A.M."/>
            <person name="Ponting C.P."/>
            <person name="Pop M."/>
            <person name="Porcelli D."/>
            <person name="Powell J.R."/>
            <person name="Prohaska S."/>
            <person name="Pruitt K."/>
            <person name="Puig M."/>
            <person name="Quesneville H."/>
            <person name="Ram K.R."/>
            <person name="Rand D."/>
            <person name="Rasmussen M.D."/>
            <person name="Reed L.K."/>
            <person name="Reenan R."/>
            <person name="Reily A."/>
            <person name="Remington K.A."/>
            <person name="Rieger T.T."/>
            <person name="Ritchie M.G."/>
            <person name="Robin C."/>
            <person name="Rogers Y.H."/>
            <person name="Rohde C."/>
            <person name="Rozas J."/>
            <person name="Rubenfield M.J."/>
            <person name="Ruiz A."/>
            <person name="Russo S."/>
            <person name="Salzberg S.L."/>
            <person name="Sanchez-Gracia A."/>
            <person name="Saranga D.J."/>
            <person name="Sato H."/>
            <person name="Schaeffer S.W."/>
            <person name="Schatz M.C."/>
            <person name="Schlenke T."/>
            <person name="Schwartz R."/>
            <person name="Segarra C."/>
            <person name="Singh R.S."/>
            <person name="Sirot L."/>
            <person name="Sirota M."/>
            <person name="Sisneros N.B."/>
            <person name="Smith C.D."/>
            <person name="Smith T.F."/>
            <person name="Spieth J."/>
            <person name="Stage D.E."/>
            <person name="Stark A."/>
            <person name="Stephan W."/>
            <person name="Strausberg R.L."/>
            <person name="Strempel S."/>
            <person name="Sturgill D."/>
            <person name="Sutton G."/>
            <person name="Sutton G.G."/>
            <person name="Tao W."/>
            <person name="Teichmann S."/>
            <person name="Tobari Y.N."/>
            <person name="Tomimura Y."/>
            <person name="Tsolas J.M."/>
            <person name="Valente V.L."/>
            <person name="Venter E."/>
            <person name="Venter J.C."/>
            <person name="Vicario S."/>
            <person name="Vieira F.G."/>
            <person name="Vilella A.J."/>
            <person name="Villasante A."/>
            <person name="Walenz B."/>
            <person name="Wang J."/>
            <person name="Wasserman M."/>
            <person name="Watts T."/>
            <person name="Wilson D."/>
            <person name="Wilson R.K."/>
            <person name="Wing R.A."/>
            <person name="Wolfner M.F."/>
            <person name="Wong A."/>
            <person name="Wong G.K."/>
            <person name="Wu C.I."/>
            <person name="Wu G."/>
            <person name="Yamamoto D."/>
            <person name="Yang H.P."/>
            <person name="Yang S.P."/>
            <person name="Yorke J.A."/>
            <person name="Yoshida K."/>
            <person name="Zdobnov E."/>
            <person name="Zhang P."/>
            <person name="Zhang Y."/>
            <person name="Zimin A.V."/>
            <person name="Baldwin J."/>
            <person name="Abdouelleil A."/>
            <person name="Abdulkadir J."/>
            <person name="Abebe A."/>
            <person name="Abera B."/>
            <person name="Abreu J."/>
            <person name="Acer S.C."/>
            <person name="Aftuck L."/>
            <person name="Alexander A."/>
            <person name="An P."/>
            <person name="Anderson E."/>
            <person name="Anderson S."/>
            <person name="Arachi H."/>
            <person name="Azer M."/>
            <person name="Bachantsang P."/>
            <person name="Barry A."/>
            <person name="Bayul T."/>
            <person name="Berlin A."/>
            <person name="Bessette D."/>
            <person name="Bloom T."/>
            <person name="Blye J."/>
            <person name="Boguslavskiy L."/>
            <person name="Bonnet C."/>
            <person name="Boukhgalter B."/>
            <person name="Bourzgui I."/>
            <person name="Brown A."/>
            <person name="Cahill P."/>
            <person name="Channer S."/>
            <person name="Cheshatsang Y."/>
            <person name="Chuda L."/>
            <person name="Citroen M."/>
            <person name="Collymore A."/>
            <person name="Cooke P."/>
            <person name="Costello M."/>
            <person name="D'Aco K."/>
            <person name="Daza R."/>
            <person name="De Haan G."/>
            <person name="DeGray S."/>
            <person name="DeMaso C."/>
            <person name="Dhargay N."/>
            <person name="Dooley K."/>
            <person name="Dooley E."/>
            <person name="Doricent M."/>
            <person name="Dorje P."/>
            <person name="Dorjee K."/>
            <person name="Dupes A."/>
            <person name="Elong R."/>
            <person name="Falk J."/>
            <person name="Farina A."/>
            <person name="Faro S."/>
            <person name="Ferguson D."/>
            <person name="Fisher S."/>
            <person name="Foley C.D."/>
            <person name="Franke A."/>
            <person name="Friedrich D."/>
            <person name="Gadbois L."/>
            <person name="Gearin G."/>
            <person name="Gearin C.R."/>
            <person name="Giannoukos G."/>
            <person name="Goode T."/>
            <person name="Graham J."/>
            <person name="Grandbois E."/>
            <person name="Grewal S."/>
            <person name="Gyaltsen K."/>
            <person name="Hafez N."/>
            <person name="Hagos B."/>
            <person name="Hall J."/>
            <person name="Henson C."/>
            <person name="Hollinger A."/>
            <person name="Honan T."/>
            <person name="Huard M.D."/>
            <person name="Hughes L."/>
            <person name="Hurhula B."/>
            <person name="Husby M.E."/>
            <person name="Kamat A."/>
            <person name="Kanga B."/>
            <person name="Kashin S."/>
            <person name="Khazanovich D."/>
            <person name="Kisner P."/>
            <person name="Lance K."/>
            <person name="Lara M."/>
            <person name="Lee W."/>
            <person name="Lennon N."/>
            <person name="Letendre F."/>
            <person name="LeVine R."/>
            <person name="Lipovsky A."/>
            <person name="Liu X."/>
            <person name="Liu J."/>
            <person name="Liu S."/>
            <person name="Lokyitsang T."/>
            <person name="Lokyitsang Y."/>
            <person name="Lubonja R."/>
            <person name="Lui A."/>
            <person name="MacDonald P."/>
            <person name="Magnisalis V."/>
            <person name="Maru K."/>
            <person name="Matthews C."/>
            <person name="McCusker W."/>
            <person name="McDonough S."/>
            <person name="Mehta T."/>
            <person name="Meldrim J."/>
            <person name="Meneus L."/>
            <person name="Mihai O."/>
            <person name="Mihalev A."/>
            <person name="Mihova T."/>
            <person name="Mittelman R."/>
            <person name="Mlenga V."/>
            <person name="Montmayeur A."/>
            <person name="Mulrain L."/>
            <person name="Navidi A."/>
            <person name="Naylor J."/>
            <person name="Negash T."/>
            <person name="Nguyen T."/>
            <person name="Nguyen N."/>
            <person name="Nicol R."/>
            <person name="Norbu C."/>
            <person name="Norbu N."/>
            <person name="Novod N."/>
            <person name="O'Neill B."/>
            <person name="Osman S."/>
            <person name="Markiewicz E."/>
            <person name="Oyono O.L."/>
            <person name="Patti C."/>
            <person name="Phunkhang P."/>
            <person name="Pierre F."/>
            <person name="Priest M."/>
            <person name="Raghuraman S."/>
            <person name="Rege F."/>
            <person name="Reyes R."/>
            <person name="Rise C."/>
            <person name="Rogov P."/>
            <person name="Ross K."/>
            <person name="Ryan E."/>
            <person name="Settipalli S."/>
            <person name="Shea T."/>
            <person name="Sherpa N."/>
            <person name="Shi L."/>
            <person name="Shih D."/>
            <person name="Sparrow T."/>
            <person name="Spaulding J."/>
            <person name="Stalker J."/>
            <person name="Stange-Thomann N."/>
            <person name="Stavropoulos S."/>
            <person name="Stone C."/>
            <person name="Strader C."/>
            <person name="Tesfaye S."/>
            <person name="Thomson T."/>
            <person name="Thoulutsang Y."/>
            <person name="Thoulutsang D."/>
            <person name="Topham K."/>
            <person name="Topping I."/>
            <person name="Tsamla T."/>
            <person name="Vassiliev H."/>
            <person name="Vo A."/>
            <person name="Wangchuk T."/>
            <person name="Wangdi T."/>
            <person name="Weiand M."/>
            <person name="Wilkinson J."/>
            <person name="Wilson A."/>
            <person name="Yadav S."/>
            <person name="Young G."/>
            <person name="Yu Q."/>
            <person name="Zembek L."/>
            <person name="Zhong D."/>
            <person name="Zimmer A."/>
            <person name="Zwirko Z."/>
            <person name="Jaffe D.B."/>
            <person name="Alvarez P."/>
            <person name="Brockman W."/>
            <person name="Butler J."/>
            <person name="Chin C."/>
            <person name="Gnerre S."/>
            <person name="Grabherr M."/>
            <person name="Kleber M."/>
            <person name="Mauceli E."/>
            <person name="MacCallum I."/>
        </authorList>
    </citation>
    <scope>NUCLEOTIDE SEQUENCE [LARGE SCALE GENOMIC DNA]</scope>
    <source>
        <strain evidence="15">Tucson 14030-0811.24</strain>
    </source>
</reference>
<dbReference type="Pfam" id="PF00858">
    <property type="entry name" value="ASC"/>
    <property type="match status" value="1"/>
</dbReference>
<dbReference type="OrthoDB" id="6628406at2759"/>
<dbReference type="PANTHER" id="PTHR11690">
    <property type="entry name" value="AMILORIDE-SENSITIVE SODIUM CHANNEL-RELATED"/>
    <property type="match status" value="1"/>
</dbReference>
<dbReference type="OMA" id="LTHYPFY"/>
<organism evidence="14 15">
    <name type="scientific">Drosophila willistoni</name>
    <name type="common">Fruit fly</name>
    <dbReference type="NCBI Taxonomy" id="7260"/>
    <lineage>
        <taxon>Eukaryota</taxon>
        <taxon>Metazoa</taxon>
        <taxon>Ecdysozoa</taxon>
        <taxon>Arthropoda</taxon>
        <taxon>Hexapoda</taxon>
        <taxon>Insecta</taxon>
        <taxon>Pterygota</taxon>
        <taxon>Neoptera</taxon>
        <taxon>Endopterygota</taxon>
        <taxon>Diptera</taxon>
        <taxon>Brachycera</taxon>
        <taxon>Muscomorpha</taxon>
        <taxon>Ephydroidea</taxon>
        <taxon>Drosophilidae</taxon>
        <taxon>Drosophila</taxon>
        <taxon>Sophophora</taxon>
    </lineage>
</organism>
<dbReference type="KEGG" id="dwi:6642085"/>
<evidence type="ECO:0000256" key="5">
    <source>
        <dbReference type="ARBA" id="ARBA00022692"/>
    </source>
</evidence>
<dbReference type="Gene3D" id="1.10.287.770">
    <property type="entry name" value="YojJ-like"/>
    <property type="match status" value="1"/>
</dbReference>
<evidence type="ECO:0000256" key="8">
    <source>
        <dbReference type="ARBA" id="ARBA00023065"/>
    </source>
</evidence>
<keyword evidence="7" id="KW-0915">Sodium</keyword>